<dbReference type="Proteomes" id="UP000077002">
    <property type="component" value="Unassembled WGS sequence"/>
</dbReference>
<evidence type="ECO:0000313" key="1">
    <source>
        <dbReference type="EMBL" id="OAG35476.1"/>
    </source>
</evidence>
<proteinExistence type="predicted"/>
<reference evidence="1 2" key="1">
    <citation type="submission" date="2016-03" db="EMBL/GenBank/DDBJ databases">
        <title>Draft genome sequence of the Fonsecaea monophora CBS 269.37.</title>
        <authorList>
            <person name="Bombassaro A."/>
            <person name="Vinicius W.A."/>
            <person name="De Hoog S."/>
            <person name="Sun J."/>
            <person name="Souza E.M."/>
            <person name="Raittz R.T."/>
            <person name="Costa F."/>
            <person name="Leao A.C."/>
            <person name="Tadra-Sfeir M.Z."/>
            <person name="Baura V."/>
            <person name="Balsanelli E."/>
            <person name="Pedrosa F.O."/>
            <person name="Moreno L.F."/>
            <person name="Steffens M.B."/>
            <person name="Xi L."/>
            <person name="Bocca A.L."/>
            <person name="Felipe M.S."/>
            <person name="Teixeira M."/>
            <person name="Telles Filho F.Q."/>
            <person name="Azevedo C.M."/>
            <person name="Gomes R."/>
            <person name="Vicente V.A."/>
        </authorList>
    </citation>
    <scope>NUCLEOTIDE SEQUENCE [LARGE SCALE GENOMIC DNA]</scope>
    <source>
        <strain evidence="1 2">CBS 269.37</strain>
    </source>
</reference>
<dbReference type="InterPro" id="IPR009267">
    <property type="entry name" value="NTP_transf_6"/>
</dbReference>
<evidence type="ECO:0000313" key="2">
    <source>
        <dbReference type="Proteomes" id="UP000077002"/>
    </source>
</evidence>
<gene>
    <name evidence="1" type="ORF">AYO21_10357</name>
</gene>
<dbReference type="PANTHER" id="PTHR39166:SF1">
    <property type="entry name" value="BLL1166 PROTEIN"/>
    <property type="match status" value="1"/>
</dbReference>
<dbReference type="PANTHER" id="PTHR39166">
    <property type="entry name" value="BLL1166 PROTEIN"/>
    <property type="match status" value="1"/>
</dbReference>
<sequence>MANVSATSDGTVQLVKEWLKDDDKAEGQLPLHLQITHLREILASNPSLMTVLTRAAALNLPNWYLAGGAVSQTIWNTVSKLPPETGILDYDLVYYENSDLSYEAEDLAIQAGKRHFADVPVEVEIRNQARVHLWYEQKYGVTCQPHASVEAGIDTWISTSAMLGVRIDEAGEWIVRALAGGGKLAGSLAEVAIAGGWKPWARLTPVHPRQPELATKEKSSNPVYRDKCQEMVASDVDAEYAAKLGSMNPEATRDKDPTAHGPIKPTSCYLTGSPWFLLQEEHGWQFDYAS</sequence>
<accession>A0A177EV19</accession>
<organism evidence="1 2">
    <name type="scientific">Fonsecaea monophora</name>
    <dbReference type="NCBI Taxonomy" id="254056"/>
    <lineage>
        <taxon>Eukaryota</taxon>
        <taxon>Fungi</taxon>
        <taxon>Dikarya</taxon>
        <taxon>Ascomycota</taxon>
        <taxon>Pezizomycotina</taxon>
        <taxon>Eurotiomycetes</taxon>
        <taxon>Chaetothyriomycetidae</taxon>
        <taxon>Chaetothyriales</taxon>
        <taxon>Herpotrichiellaceae</taxon>
        <taxon>Fonsecaea</taxon>
    </lineage>
</organism>
<dbReference type="AlphaFoldDB" id="A0A177EV19"/>
<dbReference type="RefSeq" id="XP_022507428.1">
    <property type="nucleotide sequence ID" value="XM_022660278.1"/>
</dbReference>
<dbReference type="OrthoDB" id="3923682at2759"/>
<comment type="caution">
    <text evidence="1">The sequence shown here is derived from an EMBL/GenBank/DDBJ whole genome shotgun (WGS) entry which is preliminary data.</text>
</comment>
<dbReference type="Pfam" id="PF06042">
    <property type="entry name" value="NTP_transf_6"/>
    <property type="match status" value="1"/>
</dbReference>
<protein>
    <submittedName>
        <fullName evidence="1">Uncharacterized protein</fullName>
    </submittedName>
</protein>
<keyword evidence="2" id="KW-1185">Reference proteome</keyword>
<name>A0A177EV19_9EURO</name>
<dbReference type="GeneID" id="34605479"/>
<dbReference type="EMBL" id="LVKK01000117">
    <property type="protein sequence ID" value="OAG35476.1"/>
    <property type="molecule type" value="Genomic_DNA"/>
</dbReference>